<feature type="compositionally biased region" description="Low complexity" evidence="1">
    <location>
        <begin position="380"/>
        <end position="397"/>
    </location>
</feature>
<keyword evidence="2" id="KW-0472">Membrane</keyword>
<evidence type="ECO:0000313" key="3">
    <source>
        <dbReference type="EMBL" id="MFC3690353.1"/>
    </source>
</evidence>
<feature type="region of interest" description="Disordered" evidence="1">
    <location>
        <begin position="339"/>
        <end position="407"/>
    </location>
</feature>
<dbReference type="InterPro" id="IPR045782">
    <property type="entry name" value="TrbL_3"/>
</dbReference>
<feature type="compositionally biased region" description="Low complexity" evidence="1">
    <location>
        <begin position="339"/>
        <end position="367"/>
    </location>
</feature>
<keyword evidence="4" id="KW-1185">Reference proteome</keyword>
<reference evidence="4" key="1">
    <citation type="journal article" date="2019" name="Int. J. Syst. Evol. Microbiol.">
        <title>The Global Catalogue of Microorganisms (GCM) 10K type strain sequencing project: providing services to taxonomists for standard genome sequencing and annotation.</title>
        <authorList>
            <consortium name="The Broad Institute Genomics Platform"/>
            <consortium name="The Broad Institute Genome Sequencing Center for Infectious Disease"/>
            <person name="Wu L."/>
            <person name="Ma J."/>
        </authorList>
    </citation>
    <scope>NUCLEOTIDE SEQUENCE [LARGE SCALE GENOMIC DNA]</scope>
    <source>
        <strain evidence="4">NCAIM B.02333</strain>
    </source>
</reference>
<evidence type="ECO:0008006" key="5">
    <source>
        <dbReference type="Google" id="ProtNLM"/>
    </source>
</evidence>
<proteinExistence type="predicted"/>
<evidence type="ECO:0000256" key="1">
    <source>
        <dbReference type="SAM" id="MobiDB-lite"/>
    </source>
</evidence>
<evidence type="ECO:0000313" key="4">
    <source>
        <dbReference type="Proteomes" id="UP001595685"/>
    </source>
</evidence>
<dbReference type="Pfam" id="PF19590">
    <property type="entry name" value="TrbL_3"/>
    <property type="match status" value="1"/>
</dbReference>
<feature type="transmembrane region" description="Helical" evidence="2">
    <location>
        <begin position="235"/>
        <end position="255"/>
    </location>
</feature>
<dbReference type="Proteomes" id="UP001595685">
    <property type="component" value="Unassembled WGS sequence"/>
</dbReference>
<feature type="transmembrane region" description="Helical" evidence="2">
    <location>
        <begin position="275"/>
        <end position="296"/>
    </location>
</feature>
<sequence>MERHMTTTAPNPQCGLFDIDCQAEEVAAGIITDTLGRLAKAVGDAVGSVITSLSTLWVDIGTPNLTTSGNSPSDAVGFIQGSLWWYMAAAAVLSVMVGGARMAWERRAEPGRDVLRSLMTLSVVSGAGLATIALAVRSADAFAEWIIDRSTVGTNFGENLGGLLLAPLVTPTVAGDGMPALLVIFLGVGGIVTSCVQIILMIVRSGMLVILAGIFPLSASFTTTETGRTWFRRCCAWLLAFILYKPAAAIVYATAFRLSGANLFGGSDGGGMLDVLVGVTMMVLAILALPALMRFVTPAVSAMSSGGAGGGAGLAMGALAAMPSGAVFARSGATGSSGAAGMRGAPGATGAGSAAASSAPSGSAPSGGARGVPPQGGGASAPTASGATGSAGTASSAGGAGAGGAVARGASGAGAVVAVGQVALQAGAAAQAAASRSTSSSTGEGPDGSR</sequence>
<gene>
    <name evidence="3" type="ORF">ACFOLH_18550</name>
</gene>
<organism evidence="3 4">
    <name type="scientific">Aquipuribacter hungaricus</name>
    <dbReference type="NCBI Taxonomy" id="545624"/>
    <lineage>
        <taxon>Bacteria</taxon>
        <taxon>Bacillati</taxon>
        <taxon>Actinomycetota</taxon>
        <taxon>Actinomycetes</taxon>
        <taxon>Micrococcales</taxon>
        <taxon>Intrasporangiaceae</taxon>
        <taxon>Aquipuribacter</taxon>
    </lineage>
</organism>
<name>A0ABV7WMK7_9MICO</name>
<feature type="transmembrane region" description="Helical" evidence="2">
    <location>
        <begin position="83"/>
        <end position="103"/>
    </location>
</feature>
<protein>
    <recommendedName>
        <fullName evidence="5">TrbL/VirB6 plasmid conjugal transfer protein</fullName>
    </recommendedName>
</protein>
<feature type="compositionally biased region" description="Gly residues" evidence="1">
    <location>
        <begin position="368"/>
        <end position="379"/>
    </location>
</feature>
<feature type="region of interest" description="Disordered" evidence="1">
    <location>
        <begin position="428"/>
        <end position="450"/>
    </location>
</feature>
<feature type="transmembrane region" description="Helical" evidence="2">
    <location>
        <begin position="181"/>
        <end position="200"/>
    </location>
</feature>
<feature type="compositionally biased region" description="Low complexity" evidence="1">
    <location>
        <begin position="428"/>
        <end position="443"/>
    </location>
</feature>
<accession>A0ABV7WMK7</accession>
<feature type="transmembrane region" description="Helical" evidence="2">
    <location>
        <begin position="115"/>
        <end position="136"/>
    </location>
</feature>
<keyword evidence="2" id="KW-1133">Transmembrane helix</keyword>
<dbReference type="EMBL" id="JBHRWW010000021">
    <property type="protein sequence ID" value="MFC3690353.1"/>
    <property type="molecule type" value="Genomic_DNA"/>
</dbReference>
<keyword evidence="2" id="KW-0812">Transmembrane</keyword>
<evidence type="ECO:0000256" key="2">
    <source>
        <dbReference type="SAM" id="Phobius"/>
    </source>
</evidence>
<feature type="transmembrane region" description="Helical" evidence="2">
    <location>
        <begin position="206"/>
        <end position="223"/>
    </location>
</feature>
<comment type="caution">
    <text evidence="3">The sequence shown here is derived from an EMBL/GenBank/DDBJ whole genome shotgun (WGS) entry which is preliminary data.</text>
</comment>
<dbReference type="RefSeq" id="WP_376985760.1">
    <property type="nucleotide sequence ID" value="NZ_JBHRWW010000021.1"/>
</dbReference>